<accession>A0ACB7IW17</accession>
<organism evidence="1 2">
    <name type="scientific">Pleurotus cornucopiae</name>
    <name type="common">Cornucopia mushroom</name>
    <dbReference type="NCBI Taxonomy" id="5321"/>
    <lineage>
        <taxon>Eukaryota</taxon>
        <taxon>Fungi</taxon>
        <taxon>Dikarya</taxon>
        <taxon>Basidiomycota</taxon>
        <taxon>Agaricomycotina</taxon>
        <taxon>Agaricomycetes</taxon>
        <taxon>Agaricomycetidae</taxon>
        <taxon>Agaricales</taxon>
        <taxon>Pleurotineae</taxon>
        <taxon>Pleurotaceae</taxon>
        <taxon>Pleurotus</taxon>
    </lineage>
</organism>
<protein>
    <submittedName>
        <fullName evidence="1">Uncharacterized protein</fullName>
    </submittedName>
</protein>
<sequence>MHAPININTMVEALAALGFTPQGLATASSAGSTASVAAAAAPATASAPAATPAPAETHGDAASTLFQCPSCLAVHSVTPIISDISDGESPHPDAGEPTELGAAPAPALVLISVVPQTDANAPPMPGVVLMAPIAAGADAGSLASPWYAVTTGLQVGVFSDWNNVVHPLVKGVPNWRCKRFTTFELARRSFNLELTRGGVRIYADPATLLA</sequence>
<dbReference type="EMBL" id="WQMT02000005">
    <property type="protein sequence ID" value="KAG9222041.1"/>
    <property type="molecule type" value="Genomic_DNA"/>
</dbReference>
<proteinExistence type="predicted"/>
<keyword evidence="2" id="KW-1185">Reference proteome</keyword>
<gene>
    <name evidence="1" type="ORF">CCMSSC00406_0008026</name>
</gene>
<dbReference type="Proteomes" id="UP000824881">
    <property type="component" value="Unassembled WGS sequence"/>
</dbReference>
<evidence type="ECO:0000313" key="1">
    <source>
        <dbReference type="EMBL" id="KAG9222041.1"/>
    </source>
</evidence>
<name>A0ACB7IW17_PLECO</name>
<evidence type="ECO:0000313" key="2">
    <source>
        <dbReference type="Proteomes" id="UP000824881"/>
    </source>
</evidence>
<reference evidence="1 2" key="1">
    <citation type="journal article" date="2021" name="Appl. Environ. Microbiol.">
        <title>Genetic linkage and physical mapping for an oyster mushroom Pleurotus cornucopiae and QTL analysis for the trait cap color.</title>
        <authorList>
            <person name="Zhang Y."/>
            <person name="Gao W."/>
            <person name="Sonnenberg A."/>
            <person name="Chen Q."/>
            <person name="Zhang J."/>
            <person name="Huang C."/>
        </authorList>
    </citation>
    <scope>NUCLEOTIDE SEQUENCE [LARGE SCALE GENOMIC DNA]</scope>
    <source>
        <strain evidence="1">CCMSSC00406</strain>
    </source>
</reference>
<comment type="caution">
    <text evidence="1">The sequence shown here is derived from an EMBL/GenBank/DDBJ whole genome shotgun (WGS) entry which is preliminary data.</text>
</comment>